<keyword evidence="4 7" id="KW-0378">Hydrolase</keyword>
<dbReference type="InterPro" id="IPR023827">
    <property type="entry name" value="Peptidase_S8_Asp-AS"/>
</dbReference>
<organism evidence="9 10">
    <name type="scientific">Paenibacillus contaminans</name>
    <dbReference type="NCBI Taxonomy" id="450362"/>
    <lineage>
        <taxon>Bacteria</taxon>
        <taxon>Bacillati</taxon>
        <taxon>Bacillota</taxon>
        <taxon>Bacilli</taxon>
        <taxon>Bacillales</taxon>
        <taxon>Paenibacillaceae</taxon>
        <taxon>Paenibacillus</taxon>
    </lineage>
</organism>
<gene>
    <name evidence="9" type="ORF">DQG23_34880</name>
</gene>
<evidence type="ECO:0000256" key="5">
    <source>
        <dbReference type="ARBA" id="ARBA00022825"/>
    </source>
</evidence>
<dbReference type="AlphaFoldDB" id="A0A329LX31"/>
<dbReference type="GO" id="GO:0046872">
    <property type="term" value="F:metal ion binding"/>
    <property type="evidence" value="ECO:0007669"/>
    <property type="project" value="UniProtKB-KW"/>
</dbReference>
<evidence type="ECO:0000259" key="8">
    <source>
        <dbReference type="Pfam" id="PF00082"/>
    </source>
</evidence>
<name>A0A329LX31_9BACL</name>
<feature type="active site" description="Charge relay system" evidence="6 7">
    <location>
        <position position="139"/>
    </location>
</feature>
<evidence type="ECO:0000256" key="3">
    <source>
        <dbReference type="ARBA" id="ARBA00022723"/>
    </source>
</evidence>
<dbReference type="GO" id="GO:0004252">
    <property type="term" value="F:serine-type endopeptidase activity"/>
    <property type="evidence" value="ECO:0007669"/>
    <property type="project" value="UniProtKB-UniRule"/>
</dbReference>
<keyword evidence="5 7" id="KW-0720">Serine protease</keyword>
<keyword evidence="10" id="KW-1185">Reference proteome</keyword>
<dbReference type="PANTHER" id="PTHR43806">
    <property type="entry name" value="PEPTIDASE S8"/>
    <property type="match status" value="1"/>
</dbReference>
<dbReference type="InterPro" id="IPR036852">
    <property type="entry name" value="Peptidase_S8/S53_dom_sf"/>
</dbReference>
<protein>
    <submittedName>
        <fullName evidence="9">Peptidase S8</fullName>
    </submittedName>
</protein>
<dbReference type="RefSeq" id="WP_113035658.1">
    <property type="nucleotide sequence ID" value="NZ_QMFB01000033.1"/>
</dbReference>
<dbReference type="InterPro" id="IPR000209">
    <property type="entry name" value="Peptidase_S8/S53_dom"/>
</dbReference>
<feature type="domain" description="Peptidase S8/S53" evidence="8">
    <location>
        <begin position="130"/>
        <end position="361"/>
    </location>
</feature>
<keyword evidence="3" id="KW-0479">Metal-binding</keyword>
<reference evidence="9 10" key="1">
    <citation type="journal article" date="2009" name="Int. J. Syst. Evol. Microbiol.">
        <title>Paenibacillus contaminans sp. nov., isolated from a contaminated laboratory plate.</title>
        <authorList>
            <person name="Chou J.H."/>
            <person name="Lee J.H."/>
            <person name="Lin M.C."/>
            <person name="Chang P.S."/>
            <person name="Arun A.B."/>
            <person name="Young C.C."/>
            <person name="Chen W.M."/>
        </authorList>
    </citation>
    <scope>NUCLEOTIDE SEQUENCE [LARGE SCALE GENOMIC DNA]</scope>
    <source>
        <strain evidence="9 10">CKOBP-6</strain>
    </source>
</reference>
<feature type="active site" description="Charge relay system" evidence="6 7">
    <location>
        <position position="172"/>
    </location>
</feature>
<evidence type="ECO:0000256" key="7">
    <source>
        <dbReference type="PROSITE-ProRule" id="PRU01240"/>
    </source>
</evidence>
<comment type="caution">
    <text evidence="9">The sequence shown here is derived from an EMBL/GenBank/DDBJ whole genome shotgun (WGS) entry which is preliminary data.</text>
</comment>
<dbReference type="PROSITE" id="PS00136">
    <property type="entry name" value="SUBTILASE_ASP"/>
    <property type="match status" value="1"/>
</dbReference>
<dbReference type="PANTHER" id="PTHR43806:SF11">
    <property type="entry name" value="CEREVISIN-RELATED"/>
    <property type="match status" value="1"/>
</dbReference>
<keyword evidence="2 7" id="KW-0645">Protease</keyword>
<evidence type="ECO:0000313" key="10">
    <source>
        <dbReference type="Proteomes" id="UP000250369"/>
    </source>
</evidence>
<evidence type="ECO:0000256" key="2">
    <source>
        <dbReference type="ARBA" id="ARBA00022670"/>
    </source>
</evidence>
<comment type="similarity">
    <text evidence="1 7">Belongs to the peptidase S8 family.</text>
</comment>
<dbReference type="Proteomes" id="UP000250369">
    <property type="component" value="Unassembled WGS sequence"/>
</dbReference>
<dbReference type="InterPro" id="IPR015500">
    <property type="entry name" value="Peptidase_S8_subtilisin-rel"/>
</dbReference>
<evidence type="ECO:0000256" key="1">
    <source>
        <dbReference type="ARBA" id="ARBA00011073"/>
    </source>
</evidence>
<dbReference type="EMBL" id="QMFB01000033">
    <property type="protein sequence ID" value="RAV12515.1"/>
    <property type="molecule type" value="Genomic_DNA"/>
</dbReference>
<dbReference type="Pfam" id="PF00082">
    <property type="entry name" value="Peptidase_S8"/>
    <property type="match status" value="1"/>
</dbReference>
<dbReference type="PROSITE" id="PS51892">
    <property type="entry name" value="SUBTILASE"/>
    <property type="match status" value="1"/>
</dbReference>
<dbReference type="PRINTS" id="PR00723">
    <property type="entry name" value="SUBTILISIN"/>
</dbReference>
<dbReference type="SUPFAM" id="SSF52743">
    <property type="entry name" value="Subtilisin-like"/>
    <property type="match status" value="1"/>
</dbReference>
<proteinExistence type="inferred from homology"/>
<dbReference type="OrthoDB" id="9798386at2"/>
<dbReference type="CDD" id="cd07477">
    <property type="entry name" value="Peptidases_S8_Subtilisin_subset"/>
    <property type="match status" value="1"/>
</dbReference>
<feature type="active site" description="Charge relay system" evidence="6 7">
    <location>
        <position position="326"/>
    </location>
</feature>
<evidence type="ECO:0000313" key="9">
    <source>
        <dbReference type="EMBL" id="RAV12515.1"/>
    </source>
</evidence>
<accession>A0A329LX31</accession>
<evidence type="ECO:0000256" key="6">
    <source>
        <dbReference type="PIRSR" id="PIRSR615500-1"/>
    </source>
</evidence>
<dbReference type="InterPro" id="IPR034202">
    <property type="entry name" value="Subtilisin_Carlsberg-like"/>
</dbReference>
<dbReference type="InterPro" id="IPR050131">
    <property type="entry name" value="Peptidase_S8_subtilisin-like"/>
</dbReference>
<sequence>MRDACLFHSLHEEIQVPNDSDRRAIIRFNSRDDFNRWLRLRDTLIPALPRLAYVQPLPMIHAFACPLSCAGQLASFPSVLSVEEDCKTAVVHGLPEFRRSSTIKLSGDHPYIPWGVSHIKAPLTWNRTTGDRVRVAVIDTGIDYNHPDLQHAIENGINLIHRHALPVDDNGHGTHIAGTIAASARQTGIAGVAPQASIHPVKAFDENGTAYVSDIIYGIYWCLRNRIDVVNMSFGMKHHSRALEDAVRTAYYSGMIIVASSGNDGRTSRIDYPARFPHTLSVGATNKKGQIASFSNKSKYIDIYAPGEKIVSTWLRGEYQELSGTSMATSHVSGVVALLLSANRKLTPRKIKSILRRNASRIASKRLVSSETGELNAYRSVKSAL</sequence>
<dbReference type="InterPro" id="IPR022398">
    <property type="entry name" value="Peptidase_S8_His-AS"/>
</dbReference>
<dbReference type="PROSITE" id="PS00137">
    <property type="entry name" value="SUBTILASE_HIS"/>
    <property type="match status" value="1"/>
</dbReference>
<dbReference type="Gene3D" id="3.40.50.200">
    <property type="entry name" value="Peptidase S8/S53 domain"/>
    <property type="match status" value="1"/>
</dbReference>
<dbReference type="GO" id="GO:0006508">
    <property type="term" value="P:proteolysis"/>
    <property type="evidence" value="ECO:0007669"/>
    <property type="project" value="UniProtKB-KW"/>
</dbReference>
<evidence type="ECO:0000256" key="4">
    <source>
        <dbReference type="ARBA" id="ARBA00022801"/>
    </source>
</evidence>